<organism evidence="14 15">
    <name type="scientific">Lymnaea stagnalis</name>
    <name type="common">Great pond snail</name>
    <name type="synonym">Helix stagnalis</name>
    <dbReference type="NCBI Taxonomy" id="6523"/>
    <lineage>
        <taxon>Eukaryota</taxon>
        <taxon>Metazoa</taxon>
        <taxon>Spiralia</taxon>
        <taxon>Lophotrochozoa</taxon>
        <taxon>Mollusca</taxon>
        <taxon>Gastropoda</taxon>
        <taxon>Heterobranchia</taxon>
        <taxon>Euthyneura</taxon>
        <taxon>Panpulmonata</taxon>
        <taxon>Hygrophila</taxon>
        <taxon>Lymnaeoidea</taxon>
        <taxon>Lymnaeidae</taxon>
        <taxon>Lymnaea</taxon>
    </lineage>
</organism>
<evidence type="ECO:0000259" key="13">
    <source>
        <dbReference type="PROSITE" id="PS50280"/>
    </source>
</evidence>
<feature type="domain" description="SET" evidence="13">
    <location>
        <begin position="1"/>
        <end position="55"/>
    </location>
</feature>
<reference evidence="14 15" key="1">
    <citation type="submission" date="2024-04" db="EMBL/GenBank/DDBJ databases">
        <authorList>
            <consortium name="Genoscope - CEA"/>
            <person name="William W."/>
        </authorList>
    </citation>
    <scope>NUCLEOTIDE SEQUENCE [LARGE SCALE GENOMIC DNA]</scope>
</reference>
<feature type="compositionally biased region" description="Basic residues" evidence="11">
    <location>
        <begin position="277"/>
        <end position="292"/>
    </location>
</feature>
<evidence type="ECO:0000256" key="7">
    <source>
        <dbReference type="ARBA" id="ARBA00023125"/>
    </source>
</evidence>
<dbReference type="PROSITE" id="PS50157">
    <property type="entry name" value="ZINC_FINGER_C2H2_2"/>
    <property type="match status" value="3"/>
</dbReference>
<dbReference type="InterPro" id="IPR036236">
    <property type="entry name" value="Znf_C2H2_sf"/>
</dbReference>
<dbReference type="PROSITE" id="PS00028">
    <property type="entry name" value="ZINC_FINGER_C2H2_1"/>
    <property type="match status" value="3"/>
</dbReference>
<evidence type="ECO:0000256" key="5">
    <source>
        <dbReference type="ARBA" id="ARBA00022833"/>
    </source>
</evidence>
<keyword evidence="4 10" id="KW-0863">Zinc-finger</keyword>
<dbReference type="AlphaFoldDB" id="A0AAV2HYS6"/>
<dbReference type="SMART" id="SM00355">
    <property type="entry name" value="ZnF_C2H2"/>
    <property type="match status" value="4"/>
</dbReference>
<evidence type="ECO:0000256" key="3">
    <source>
        <dbReference type="ARBA" id="ARBA00022737"/>
    </source>
</evidence>
<keyword evidence="15" id="KW-1185">Reference proteome</keyword>
<evidence type="ECO:0000256" key="6">
    <source>
        <dbReference type="ARBA" id="ARBA00023015"/>
    </source>
</evidence>
<protein>
    <submittedName>
        <fullName evidence="14">Uncharacterized protein</fullName>
    </submittedName>
</protein>
<dbReference type="PANTHER" id="PTHR16515">
    <property type="entry name" value="PR DOMAIN ZINC FINGER PROTEIN"/>
    <property type="match status" value="1"/>
</dbReference>
<dbReference type="PANTHER" id="PTHR16515:SF2">
    <property type="entry name" value="PR DOMAIN ZINC FINGER PROTEIN 4"/>
    <property type="match status" value="1"/>
</dbReference>
<evidence type="ECO:0000256" key="1">
    <source>
        <dbReference type="ARBA" id="ARBA00004123"/>
    </source>
</evidence>
<comment type="caution">
    <text evidence="14">The sequence shown here is derived from an EMBL/GenBank/DDBJ whole genome shotgun (WGS) entry which is preliminary data.</text>
</comment>
<keyword evidence="2" id="KW-0479">Metal-binding</keyword>
<evidence type="ECO:0000256" key="11">
    <source>
        <dbReference type="SAM" id="MobiDB-lite"/>
    </source>
</evidence>
<feature type="non-terminal residue" evidence="14">
    <location>
        <position position="1"/>
    </location>
</feature>
<gene>
    <name evidence="14" type="ORF">GSLYS_00012727001</name>
</gene>
<dbReference type="Gene3D" id="2.170.270.10">
    <property type="entry name" value="SET domain"/>
    <property type="match status" value="1"/>
</dbReference>
<feature type="domain" description="C2H2-type" evidence="12">
    <location>
        <begin position="339"/>
        <end position="368"/>
    </location>
</feature>
<dbReference type="GO" id="GO:0005634">
    <property type="term" value="C:nucleus"/>
    <property type="evidence" value="ECO:0007669"/>
    <property type="project" value="TreeGrafter"/>
</dbReference>
<comment type="subcellular location">
    <subcellularLocation>
        <location evidence="1">Nucleus</location>
    </subcellularLocation>
</comment>
<evidence type="ECO:0000256" key="4">
    <source>
        <dbReference type="ARBA" id="ARBA00022771"/>
    </source>
</evidence>
<keyword evidence="6" id="KW-0805">Transcription regulation</keyword>
<dbReference type="Gene3D" id="3.30.160.60">
    <property type="entry name" value="Classic Zinc Finger"/>
    <property type="match status" value="2"/>
</dbReference>
<dbReference type="Proteomes" id="UP001497497">
    <property type="component" value="Unassembled WGS sequence"/>
</dbReference>
<keyword evidence="3" id="KW-0677">Repeat</keyword>
<evidence type="ECO:0000259" key="12">
    <source>
        <dbReference type="PROSITE" id="PS50157"/>
    </source>
</evidence>
<feature type="compositionally biased region" description="Polar residues" evidence="11">
    <location>
        <begin position="265"/>
        <end position="276"/>
    </location>
</feature>
<feature type="domain" description="C2H2-type" evidence="12">
    <location>
        <begin position="311"/>
        <end position="338"/>
    </location>
</feature>
<dbReference type="InterPro" id="IPR046341">
    <property type="entry name" value="SET_dom_sf"/>
</dbReference>
<dbReference type="InterPro" id="IPR013087">
    <property type="entry name" value="Znf_C2H2_type"/>
</dbReference>
<proteinExistence type="predicted"/>
<feature type="region of interest" description="Disordered" evidence="11">
    <location>
        <begin position="265"/>
        <end position="293"/>
    </location>
</feature>
<dbReference type="EMBL" id="CAXITT010000318">
    <property type="protein sequence ID" value="CAL1538906.1"/>
    <property type="molecule type" value="Genomic_DNA"/>
</dbReference>
<evidence type="ECO:0000256" key="2">
    <source>
        <dbReference type="ARBA" id="ARBA00022723"/>
    </source>
</evidence>
<dbReference type="GO" id="GO:0008270">
    <property type="term" value="F:zinc ion binding"/>
    <property type="evidence" value="ECO:0007669"/>
    <property type="project" value="UniProtKB-KW"/>
</dbReference>
<dbReference type="GO" id="GO:0010468">
    <property type="term" value="P:regulation of gene expression"/>
    <property type="evidence" value="ECO:0007669"/>
    <property type="project" value="TreeGrafter"/>
</dbReference>
<evidence type="ECO:0000313" key="14">
    <source>
        <dbReference type="EMBL" id="CAL1538906.1"/>
    </source>
</evidence>
<dbReference type="SUPFAM" id="SSF57667">
    <property type="entry name" value="beta-beta-alpha zinc fingers"/>
    <property type="match status" value="2"/>
</dbReference>
<dbReference type="Pfam" id="PF21549">
    <property type="entry name" value="PRDM2_PR"/>
    <property type="match status" value="1"/>
</dbReference>
<feature type="domain" description="C2H2-type" evidence="12">
    <location>
        <begin position="369"/>
        <end position="396"/>
    </location>
</feature>
<dbReference type="InterPro" id="IPR001214">
    <property type="entry name" value="SET_dom"/>
</dbReference>
<dbReference type="PROSITE" id="PS50280">
    <property type="entry name" value="SET"/>
    <property type="match status" value="1"/>
</dbReference>
<keyword evidence="9" id="KW-0539">Nucleus</keyword>
<accession>A0AAV2HYS6</accession>
<sequence>YLDTSDENKCNWMMFVRPASRFSQQNTAAFVNNGQIFFVTCKNVPAGAELRVWYAAAYAKAIGKSNLTPVASDKLSIISNEGKDMPLNEVPACEKNATKQNDNLGFTVQSSTANNEISDIATIPESLTSKNDNPPPVLLEKETMTPILTRDVSNGYTCNVCSMSFVRPRQLDSHVCKELGDADEDGSISGTRRRKGKPRKFLENVDNGAYIQVLKVDSGVDQEMNLNLPRADIINYNVEDNDPVGESPVPTNDINTLPFSGLTVTGAESNGGTRQKTLSKCKRGPGRPKGSKNKACNILKSKKENVKRPVHLCQFCEKTFTSEEQHLIHLASHSSSSPFLCTFEGCNKSFANKFKYKRHKIVHDKPNNFQCKFCPSKFNRIDHLQNHLPVHDSNRKTFTCETCGKCYLSK</sequence>
<evidence type="ECO:0000256" key="8">
    <source>
        <dbReference type="ARBA" id="ARBA00023163"/>
    </source>
</evidence>
<evidence type="ECO:0000256" key="10">
    <source>
        <dbReference type="PROSITE-ProRule" id="PRU00042"/>
    </source>
</evidence>
<keyword evidence="8" id="KW-0804">Transcription</keyword>
<dbReference type="InterPro" id="IPR050331">
    <property type="entry name" value="Zinc_finger"/>
</dbReference>
<keyword evidence="5" id="KW-0862">Zinc</keyword>
<evidence type="ECO:0000256" key="9">
    <source>
        <dbReference type="ARBA" id="ARBA00023242"/>
    </source>
</evidence>
<keyword evidence="7" id="KW-0238">DNA-binding</keyword>
<name>A0AAV2HYS6_LYMST</name>
<dbReference type="Pfam" id="PF12874">
    <property type="entry name" value="zf-met"/>
    <property type="match status" value="1"/>
</dbReference>
<evidence type="ECO:0000313" key="15">
    <source>
        <dbReference type="Proteomes" id="UP001497497"/>
    </source>
</evidence>